<dbReference type="RefSeq" id="WP_174439740.1">
    <property type="nucleotide sequence ID" value="NZ_BAABCC010000056.1"/>
</dbReference>
<organism evidence="2 3">
    <name type="scientific">Azospirillum formosense</name>
    <dbReference type="NCBI Taxonomy" id="861533"/>
    <lineage>
        <taxon>Bacteria</taxon>
        <taxon>Pseudomonadati</taxon>
        <taxon>Pseudomonadota</taxon>
        <taxon>Alphaproteobacteria</taxon>
        <taxon>Rhodospirillales</taxon>
        <taxon>Azospirillaceae</taxon>
        <taxon>Azospirillum</taxon>
    </lineage>
</organism>
<sequence length="252" mass="26301">MDADRIRTGERRVATGTLTELTAGAPSAERPTLVLLHGIQGSASAWKPLMERLSPEIHALAPNLRGRAGSHAPDLLEAYGLDGFAADVAAYTAGIAGPFVLAGWSMGVLVSLEYVARHGCGRLAGLVLVGGTAHPGTECRWFAGETPERIAEEAARRAEALRLTETAAPFAVAGSWMAARRADHRGTLAAVSVPTLVVHGAADDQCPLSHGRAIADAIAGAELEVWKGCGHNPMAHDPQRLADALAAFMARL</sequence>
<proteinExistence type="predicted"/>
<reference evidence="2 3" key="1">
    <citation type="submission" date="2019-10" db="EMBL/GenBank/DDBJ databases">
        <title>Genome sequence of Azospirillum formosense CC-Nfb-7.</title>
        <authorList>
            <person name="Ambrosini A."/>
            <person name="Sant'Anna F.H."/>
            <person name="Cassan F.D."/>
            <person name="Souza E.M."/>
            <person name="Passaglia L.M.P."/>
        </authorList>
    </citation>
    <scope>NUCLEOTIDE SEQUENCE [LARGE SCALE GENOMIC DNA]</scope>
    <source>
        <strain evidence="2 3">CC-NFb-7</strain>
    </source>
</reference>
<dbReference type="SUPFAM" id="SSF53474">
    <property type="entry name" value="alpha/beta-Hydrolases"/>
    <property type="match status" value="1"/>
</dbReference>
<keyword evidence="2" id="KW-0378">Hydrolase</keyword>
<evidence type="ECO:0000259" key="1">
    <source>
        <dbReference type="Pfam" id="PF12697"/>
    </source>
</evidence>
<dbReference type="InterPro" id="IPR000073">
    <property type="entry name" value="AB_hydrolase_1"/>
</dbReference>
<dbReference type="Gene3D" id="3.40.50.1820">
    <property type="entry name" value="alpha/beta hydrolase"/>
    <property type="match status" value="1"/>
</dbReference>
<dbReference type="PANTHER" id="PTHR43194">
    <property type="entry name" value="HYDROLASE ALPHA/BETA FOLD FAMILY"/>
    <property type="match status" value="1"/>
</dbReference>
<dbReference type="InterPro" id="IPR029058">
    <property type="entry name" value="AB_hydrolase_fold"/>
</dbReference>
<evidence type="ECO:0000313" key="2">
    <source>
        <dbReference type="EMBL" id="NUB20763.1"/>
    </source>
</evidence>
<evidence type="ECO:0000313" key="3">
    <source>
        <dbReference type="Proteomes" id="UP000639419"/>
    </source>
</evidence>
<dbReference type="Proteomes" id="UP000639419">
    <property type="component" value="Unassembled WGS sequence"/>
</dbReference>
<accession>A0ABX2KYR7</accession>
<name>A0ABX2KYR7_9PROT</name>
<dbReference type="Pfam" id="PF12697">
    <property type="entry name" value="Abhydrolase_6"/>
    <property type="match status" value="1"/>
</dbReference>
<dbReference type="InterPro" id="IPR050228">
    <property type="entry name" value="Carboxylesterase_BioH"/>
</dbReference>
<dbReference type="PANTHER" id="PTHR43194:SF2">
    <property type="entry name" value="PEROXISOMAL MEMBRANE PROTEIN LPX1"/>
    <property type="match status" value="1"/>
</dbReference>
<keyword evidence="3" id="KW-1185">Reference proteome</keyword>
<dbReference type="GO" id="GO:0016787">
    <property type="term" value="F:hydrolase activity"/>
    <property type="evidence" value="ECO:0007669"/>
    <property type="project" value="UniProtKB-KW"/>
</dbReference>
<gene>
    <name evidence="2" type="ORF">GBZ26_16340</name>
</gene>
<feature type="domain" description="AB hydrolase-1" evidence="1">
    <location>
        <begin position="33"/>
        <end position="244"/>
    </location>
</feature>
<comment type="caution">
    <text evidence="2">The sequence shown here is derived from an EMBL/GenBank/DDBJ whole genome shotgun (WGS) entry which is preliminary data.</text>
</comment>
<protein>
    <submittedName>
        <fullName evidence="2">Alpha/beta fold hydrolase</fullName>
    </submittedName>
</protein>
<dbReference type="EMBL" id="WHOR01000119">
    <property type="protein sequence ID" value="NUB20763.1"/>
    <property type="molecule type" value="Genomic_DNA"/>
</dbReference>